<dbReference type="SMART" id="SM00267">
    <property type="entry name" value="GGDEF"/>
    <property type="match status" value="1"/>
</dbReference>
<dbReference type="EC" id="2.7.7.65" evidence="1"/>
<dbReference type="Pfam" id="PF00990">
    <property type="entry name" value="GGDEF"/>
    <property type="match status" value="1"/>
</dbReference>
<keyword evidence="3" id="KW-0472">Membrane</keyword>
<name>A0A7M1BC69_9BACT</name>
<sequence length="605" mass="70968">MKVSKGNWVIISAVFVFLFFISFVFVYNDYIKVKQDEILTEKYKATTKEIRSDIAHFLEIKEKSTLAIALSLATDEKIRSFILKKKIPQGYYADLIHQYKANTLYQNIWIQIIDRDGISLYRSWTKAKGDDLSGSRAEISKMEKQHKASVAISVGSYDMSIKAMVPLFDHERFIGFIEIISHFNSIAKTFEKEEIDSVVLADKKYAKHLTHPFTKMFVDGYYIANLDAKKSLVKLLSDNKIETFFNKEYRIVDGYLIVAYPLKDTNEKTIGHYLAFKKLSNIESKDLQFFQFRWIVFTLLFFMAIAGVVNIVMYYNMRKQKKYYKNIIDSSSNMIIINNKKNIIDTNKVFFKYFSKYKSLDEFRDENTCVCNFFVDEEGYLSKGTVAYNWLEKVIDHPDEHYKVKMIIEEKIYYFLVNAAVIDREQNHYSVIFADITKEERYKEELEDITIRDSLTGLYNRRFYETQIDEEIYNAKRYEHALSVIMLDIDFFKKVNDEHGHSVGDEVLIYYANLVKESLREADKVCRVGGEEFVIILPYTTKDDAVKIAEKLRVLVEKSKKILPITMSFGVTEYIKGESEDFLYKRADEALYEAKNSGRNRVVVR</sequence>
<evidence type="ECO:0000256" key="2">
    <source>
        <dbReference type="ARBA" id="ARBA00034247"/>
    </source>
</evidence>
<organism evidence="5 6">
    <name type="scientific">Sulfurimonas paralvinellae</name>
    <dbReference type="NCBI Taxonomy" id="317658"/>
    <lineage>
        <taxon>Bacteria</taxon>
        <taxon>Pseudomonadati</taxon>
        <taxon>Campylobacterota</taxon>
        <taxon>Epsilonproteobacteria</taxon>
        <taxon>Campylobacterales</taxon>
        <taxon>Sulfurimonadaceae</taxon>
        <taxon>Sulfurimonas</taxon>
    </lineage>
</organism>
<evidence type="ECO:0000313" key="6">
    <source>
        <dbReference type="Proteomes" id="UP000593580"/>
    </source>
</evidence>
<feature type="transmembrane region" description="Helical" evidence="3">
    <location>
        <begin position="7"/>
        <end position="27"/>
    </location>
</feature>
<dbReference type="InterPro" id="IPR029151">
    <property type="entry name" value="Sensor-like_sf"/>
</dbReference>
<dbReference type="KEGG" id="spal:FM071_08935"/>
<dbReference type="AlphaFoldDB" id="A0A7M1BC69"/>
<dbReference type="InterPro" id="IPR050469">
    <property type="entry name" value="Diguanylate_Cyclase"/>
</dbReference>
<dbReference type="CDD" id="cd01949">
    <property type="entry name" value="GGDEF"/>
    <property type="match status" value="1"/>
</dbReference>
<dbReference type="Gene3D" id="3.30.70.270">
    <property type="match status" value="1"/>
</dbReference>
<proteinExistence type="predicted"/>
<dbReference type="GO" id="GO:0005886">
    <property type="term" value="C:plasma membrane"/>
    <property type="evidence" value="ECO:0007669"/>
    <property type="project" value="TreeGrafter"/>
</dbReference>
<dbReference type="PROSITE" id="PS50887">
    <property type="entry name" value="GGDEF"/>
    <property type="match status" value="1"/>
</dbReference>
<keyword evidence="6" id="KW-1185">Reference proteome</keyword>
<reference evidence="5 6" key="1">
    <citation type="submission" date="2019-07" db="EMBL/GenBank/DDBJ databases">
        <title>Sulfurimonas paralvinellae sp. nov., a novel mesophilic, hydrogen- and sulfur-oxidizing chemolithoautotroph within the Epsilonproteo- bacteria isolated from a deep-sea hydrothermal vent polychaete nest, reclassification of Thiomicrospira denitrificans as Sulfurimonas denitrificans comb. nov. and emended description of the genus Sulfurimonas.</title>
        <authorList>
            <person name="Wang S."/>
            <person name="Jiang L."/>
            <person name="Shao Z."/>
        </authorList>
    </citation>
    <scope>NUCLEOTIDE SEQUENCE [LARGE SCALE GENOMIC DNA]</scope>
    <source>
        <strain evidence="5 6">GO25</strain>
    </source>
</reference>
<evidence type="ECO:0000259" key="4">
    <source>
        <dbReference type="PROSITE" id="PS50887"/>
    </source>
</evidence>
<feature type="domain" description="GGDEF" evidence="4">
    <location>
        <begin position="480"/>
        <end position="605"/>
    </location>
</feature>
<dbReference type="GO" id="GO:0052621">
    <property type="term" value="F:diguanylate cyclase activity"/>
    <property type="evidence" value="ECO:0007669"/>
    <property type="project" value="UniProtKB-EC"/>
</dbReference>
<dbReference type="InterPro" id="IPR043128">
    <property type="entry name" value="Rev_trsase/Diguanyl_cyclase"/>
</dbReference>
<dbReference type="PANTHER" id="PTHR45138:SF9">
    <property type="entry name" value="DIGUANYLATE CYCLASE DGCM-RELATED"/>
    <property type="match status" value="1"/>
</dbReference>
<dbReference type="Pfam" id="PF14827">
    <property type="entry name" value="dCache_3"/>
    <property type="match status" value="1"/>
</dbReference>
<gene>
    <name evidence="5" type="ORF">FM071_08935</name>
</gene>
<dbReference type="Proteomes" id="UP000593580">
    <property type="component" value="Chromosome"/>
</dbReference>
<dbReference type="SUPFAM" id="SSF55073">
    <property type="entry name" value="Nucleotide cyclase"/>
    <property type="match status" value="1"/>
</dbReference>
<comment type="catalytic activity">
    <reaction evidence="2">
        <text>2 GTP = 3',3'-c-di-GMP + 2 diphosphate</text>
        <dbReference type="Rhea" id="RHEA:24898"/>
        <dbReference type="ChEBI" id="CHEBI:33019"/>
        <dbReference type="ChEBI" id="CHEBI:37565"/>
        <dbReference type="ChEBI" id="CHEBI:58805"/>
        <dbReference type="EC" id="2.7.7.65"/>
    </reaction>
</comment>
<feature type="transmembrane region" description="Helical" evidence="3">
    <location>
        <begin position="294"/>
        <end position="315"/>
    </location>
</feature>
<evidence type="ECO:0000313" key="5">
    <source>
        <dbReference type="EMBL" id="QOP46408.1"/>
    </source>
</evidence>
<dbReference type="SUPFAM" id="SSF103190">
    <property type="entry name" value="Sensory domain-like"/>
    <property type="match status" value="1"/>
</dbReference>
<protein>
    <recommendedName>
        <fullName evidence="1">diguanylate cyclase</fullName>
        <ecNumber evidence="1">2.7.7.65</ecNumber>
    </recommendedName>
</protein>
<dbReference type="PANTHER" id="PTHR45138">
    <property type="entry name" value="REGULATORY COMPONENTS OF SENSORY TRANSDUCTION SYSTEM"/>
    <property type="match status" value="1"/>
</dbReference>
<dbReference type="InterPro" id="IPR000160">
    <property type="entry name" value="GGDEF_dom"/>
</dbReference>
<keyword evidence="3" id="KW-0812">Transmembrane</keyword>
<dbReference type="NCBIfam" id="TIGR00254">
    <property type="entry name" value="GGDEF"/>
    <property type="match status" value="1"/>
</dbReference>
<dbReference type="FunFam" id="3.30.70.270:FF:000001">
    <property type="entry name" value="Diguanylate cyclase domain protein"/>
    <property type="match status" value="1"/>
</dbReference>
<dbReference type="GO" id="GO:0043709">
    <property type="term" value="P:cell adhesion involved in single-species biofilm formation"/>
    <property type="evidence" value="ECO:0007669"/>
    <property type="project" value="TreeGrafter"/>
</dbReference>
<dbReference type="GO" id="GO:1902201">
    <property type="term" value="P:negative regulation of bacterial-type flagellum-dependent cell motility"/>
    <property type="evidence" value="ECO:0007669"/>
    <property type="project" value="TreeGrafter"/>
</dbReference>
<dbReference type="EMBL" id="CP041406">
    <property type="protein sequence ID" value="QOP46408.1"/>
    <property type="molecule type" value="Genomic_DNA"/>
</dbReference>
<dbReference type="InterPro" id="IPR029787">
    <property type="entry name" value="Nucleotide_cyclase"/>
</dbReference>
<keyword evidence="3" id="KW-1133">Transmembrane helix</keyword>
<evidence type="ECO:0000256" key="1">
    <source>
        <dbReference type="ARBA" id="ARBA00012528"/>
    </source>
</evidence>
<dbReference type="InterPro" id="IPR029150">
    <property type="entry name" value="dCache_3"/>
</dbReference>
<dbReference type="Gene3D" id="3.30.450.20">
    <property type="entry name" value="PAS domain"/>
    <property type="match status" value="1"/>
</dbReference>
<evidence type="ECO:0000256" key="3">
    <source>
        <dbReference type="SAM" id="Phobius"/>
    </source>
</evidence>
<accession>A0A7M1BC69</accession>